<dbReference type="Pfam" id="PF00248">
    <property type="entry name" value="Aldo_ket_red"/>
    <property type="match status" value="1"/>
</dbReference>
<keyword evidence="3" id="KW-1185">Reference proteome</keyword>
<feature type="domain" description="NADP-dependent oxidoreductase" evidence="1">
    <location>
        <begin position="13"/>
        <end position="276"/>
    </location>
</feature>
<evidence type="ECO:0000313" key="2">
    <source>
        <dbReference type="EMBL" id="MFC3516052.1"/>
    </source>
</evidence>
<dbReference type="InterPro" id="IPR036812">
    <property type="entry name" value="NAD(P)_OxRdtase_dom_sf"/>
</dbReference>
<evidence type="ECO:0000313" key="3">
    <source>
        <dbReference type="Proteomes" id="UP001595764"/>
    </source>
</evidence>
<dbReference type="Gene3D" id="3.20.20.100">
    <property type="entry name" value="NADP-dependent oxidoreductase domain"/>
    <property type="match status" value="1"/>
</dbReference>
<comment type="caution">
    <text evidence="2">The sequence shown here is derived from an EMBL/GenBank/DDBJ whole genome shotgun (WGS) entry which is preliminary data.</text>
</comment>
<dbReference type="CDD" id="cd19088">
    <property type="entry name" value="AKR_AKR13B1"/>
    <property type="match status" value="1"/>
</dbReference>
<accession>A0ABV7QT48</accession>
<dbReference type="PANTHER" id="PTHR43638:SF3">
    <property type="entry name" value="ALDEHYDE REDUCTASE"/>
    <property type="match status" value="1"/>
</dbReference>
<proteinExistence type="predicted"/>
<name>A0ABV7QT48_9PSEU</name>
<dbReference type="SUPFAM" id="SSF51430">
    <property type="entry name" value="NAD(P)-linked oxidoreductase"/>
    <property type="match status" value="1"/>
</dbReference>
<evidence type="ECO:0000259" key="1">
    <source>
        <dbReference type="Pfam" id="PF00248"/>
    </source>
</evidence>
<dbReference type="RefSeq" id="WP_377874065.1">
    <property type="nucleotide sequence ID" value="NZ_JBHMAY010000064.1"/>
</dbReference>
<dbReference type="InterPro" id="IPR023210">
    <property type="entry name" value="NADP_OxRdtase_dom"/>
</dbReference>
<sequence length="277" mass="29033">MHSFTLAGRTAGRIGYGTMQLAGPKAMGEPADPERAKAAVRTAVEAGIRLIDTSGYYGPEVANRLLAEALRPYPDDLLIATKVGARRSPDGGFVADATPEAVKAAVRDNLRQLGVERLPLVHARFMPDSTVPWTDTVGALAELRDEGLLEHVGISNVTLDLLDQARAVTTIASVENEYHVGHPGGRDVLDATTAAGIPYLAFRPLGNGALAKVTSPLAKHARQLGVSAATLALAWLLDLAPNVAVIPGTSNPDHLADLVAARELALPSDVRAALDEA</sequence>
<dbReference type="PANTHER" id="PTHR43638">
    <property type="entry name" value="OXIDOREDUCTASE, ALDO/KETO REDUCTASE FAMILY PROTEIN"/>
    <property type="match status" value="1"/>
</dbReference>
<gene>
    <name evidence="2" type="ORF">ACFORO_38215</name>
</gene>
<dbReference type="Proteomes" id="UP001595764">
    <property type="component" value="Unassembled WGS sequence"/>
</dbReference>
<reference evidence="3" key="1">
    <citation type="journal article" date="2019" name="Int. J. Syst. Evol. Microbiol.">
        <title>The Global Catalogue of Microorganisms (GCM) 10K type strain sequencing project: providing services to taxonomists for standard genome sequencing and annotation.</title>
        <authorList>
            <consortium name="The Broad Institute Genomics Platform"/>
            <consortium name="The Broad Institute Genome Sequencing Center for Infectious Disease"/>
            <person name="Wu L."/>
            <person name="Ma J."/>
        </authorList>
    </citation>
    <scope>NUCLEOTIDE SEQUENCE [LARGE SCALE GENOMIC DNA]</scope>
    <source>
        <strain evidence="3">CGMCC 4.7682</strain>
    </source>
</reference>
<dbReference type="EMBL" id="JBHRWI010000058">
    <property type="protein sequence ID" value="MFC3516052.1"/>
    <property type="molecule type" value="Genomic_DNA"/>
</dbReference>
<protein>
    <submittedName>
        <fullName evidence="2">Aldo/keto reductase</fullName>
    </submittedName>
</protein>
<organism evidence="2 3">
    <name type="scientific">Amycolatopsis halotolerans</name>
    <dbReference type="NCBI Taxonomy" id="330083"/>
    <lineage>
        <taxon>Bacteria</taxon>
        <taxon>Bacillati</taxon>
        <taxon>Actinomycetota</taxon>
        <taxon>Actinomycetes</taxon>
        <taxon>Pseudonocardiales</taxon>
        <taxon>Pseudonocardiaceae</taxon>
        <taxon>Amycolatopsis</taxon>
    </lineage>
</organism>